<dbReference type="Pfam" id="PF00895">
    <property type="entry name" value="ATP-synt_8"/>
    <property type="match status" value="1"/>
</dbReference>
<dbReference type="RefSeq" id="YP_009441945.1">
    <property type="nucleotide sequence ID" value="NC_036289.1"/>
</dbReference>
<sequence length="55" mass="6852">MPQMAPMSWLTLFIFFSVLFTVTIILNFYFYLYKMNNNYYLSPKKKSLKIKIWKW</sequence>
<evidence type="ECO:0000256" key="12">
    <source>
        <dbReference type="RuleBase" id="RU003661"/>
    </source>
</evidence>
<gene>
    <name evidence="14" type="primary">atp8</name>
</gene>
<dbReference type="InterPro" id="IPR001421">
    <property type="entry name" value="ATP8_metazoa"/>
</dbReference>
<protein>
    <recommendedName>
        <fullName evidence="12">ATP synthase complex subunit 8</fullName>
    </recommendedName>
</protein>
<keyword evidence="11 13" id="KW-0472">Membrane</keyword>
<keyword evidence="5 12" id="KW-0138">CF(0)</keyword>
<dbReference type="GO" id="GO:0015078">
    <property type="term" value="F:proton transmembrane transporter activity"/>
    <property type="evidence" value="ECO:0007669"/>
    <property type="project" value="InterPro"/>
</dbReference>
<keyword evidence="6 12" id="KW-0812">Transmembrane</keyword>
<evidence type="ECO:0000256" key="1">
    <source>
        <dbReference type="ARBA" id="ARBA00004304"/>
    </source>
</evidence>
<evidence type="ECO:0000256" key="2">
    <source>
        <dbReference type="ARBA" id="ARBA00008892"/>
    </source>
</evidence>
<organism evidence="14">
    <name type="scientific">Pityogenes bidentatus</name>
    <dbReference type="NCBI Taxonomy" id="1325381"/>
    <lineage>
        <taxon>Eukaryota</taxon>
        <taxon>Metazoa</taxon>
        <taxon>Ecdysozoa</taxon>
        <taxon>Arthropoda</taxon>
        <taxon>Hexapoda</taxon>
        <taxon>Insecta</taxon>
        <taxon>Pterygota</taxon>
        <taxon>Neoptera</taxon>
        <taxon>Endopterygota</taxon>
        <taxon>Coleoptera</taxon>
        <taxon>Polyphaga</taxon>
        <taxon>Cucujiformia</taxon>
        <taxon>Curculionidae</taxon>
        <taxon>Scolytinae</taxon>
        <taxon>Pityogenes</taxon>
    </lineage>
</organism>
<dbReference type="GO" id="GO:0015986">
    <property type="term" value="P:proton motive force-driven ATP synthesis"/>
    <property type="evidence" value="ECO:0007669"/>
    <property type="project" value="InterPro"/>
</dbReference>
<evidence type="ECO:0000313" key="14">
    <source>
        <dbReference type="EMBL" id="AOY40166.1"/>
    </source>
</evidence>
<evidence type="ECO:0000256" key="13">
    <source>
        <dbReference type="SAM" id="Phobius"/>
    </source>
</evidence>
<keyword evidence="9 12" id="KW-0406">Ion transport</keyword>
<evidence type="ECO:0000256" key="4">
    <source>
        <dbReference type="ARBA" id="ARBA00022448"/>
    </source>
</evidence>
<keyword evidence="4 12" id="KW-0813">Transport</keyword>
<evidence type="ECO:0000256" key="8">
    <source>
        <dbReference type="ARBA" id="ARBA00022989"/>
    </source>
</evidence>
<dbReference type="AlphaFoldDB" id="A0A2D0VPE5"/>
<evidence type="ECO:0000256" key="6">
    <source>
        <dbReference type="ARBA" id="ARBA00022692"/>
    </source>
</evidence>
<reference evidence="14" key="1">
    <citation type="submission" date="2016-04" db="EMBL/GenBank/DDBJ databases">
        <title>Mitochondria of Scolytid beetles.</title>
        <authorList>
            <person name="Miller K."/>
            <person name="Linard B."/>
            <person name="Vogler A.P."/>
        </authorList>
    </citation>
    <scope>NUCLEOTIDE SEQUENCE</scope>
</reference>
<keyword evidence="8 13" id="KW-1133">Transmembrane helix</keyword>
<proteinExistence type="inferred from homology"/>
<evidence type="ECO:0000256" key="3">
    <source>
        <dbReference type="ARBA" id="ARBA00011291"/>
    </source>
</evidence>
<evidence type="ECO:0000256" key="9">
    <source>
        <dbReference type="ARBA" id="ARBA00023065"/>
    </source>
</evidence>
<evidence type="ECO:0000256" key="7">
    <source>
        <dbReference type="ARBA" id="ARBA00022781"/>
    </source>
</evidence>
<keyword evidence="10 12" id="KW-0496">Mitochondrion</keyword>
<dbReference type="GO" id="GO:0031966">
    <property type="term" value="C:mitochondrial membrane"/>
    <property type="evidence" value="ECO:0007669"/>
    <property type="project" value="UniProtKB-SubCell"/>
</dbReference>
<comment type="subcellular location">
    <subcellularLocation>
        <location evidence="1 12">Mitochondrion membrane</location>
        <topology evidence="1 12">Single-pass membrane protein</topology>
    </subcellularLocation>
</comment>
<keyword evidence="7 12" id="KW-0375">Hydrogen ion transport</keyword>
<name>A0A2D0VPE5_9CUCU</name>
<accession>A0A2D0VPE5</accession>
<evidence type="ECO:0000256" key="10">
    <source>
        <dbReference type="ARBA" id="ARBA00023128"/>
    </source>
</evidence>
<dbReference type="GeneID" id="34948186"/>
<dbReference type="EMBL" id="KX035211">
    <property type="protein sequence ID" value="AOY40166.1"/>
    <property type="molecule type" value="Genomic_DNA"/>
</dbReference>
<comment type="subunit">
    <text evidence="3">F-type ATPases have 2 components, CF(1) - the catalytic core - and CF(0) - the membrane proton channel.</text>
</comment>
<comment type="similarity">
    <text evidence="2 12">Belongs to the ATPase protein 8 family.</text>
</comment>
<geneLocation type="mitochondrion" evidence="14"/>
<evidence type="ECO:0000256" key="11">
    <source>
        <dbReference type="ARBA" id="ARBA00023136"/>
    </source>
</evidence>
<evidence type="ECO:0000256" key="5">
    <source>
        <dbReference type="ARBA" id="ARBA00022547"/>
    </source>
</evidence>
<dbReference type="GO" id="GO:0045259">
    <property type="term" value="C:proton-transporting ATP synthase complex"/>
    <property type="evidence" value="ECO:0007669"/>
    <property type="project" value="UniProtKB-KW"/>
</dbReference>
<feature type="transmembrane region" description="Helical" evidence="13">
    <location>
        <begin position="12"/>
        <end position="32"/>
    </location>
</feature>